<name>A0A8E5E8S9_9CAUD</name>
<feature type="transmembrane region" description="Helical" evidence="1">
    <location>
        <begin position="33"/>
        <end position="53"/>
    </location>
</feature>
<sequence>MVRYLIRNKKTTNNMKNLIKTITGTEDKTTNTIATIGLLVIVGLILTFIVLAFNNGIQNF</sequence>
<organism evidence="2 3">
    <name type="scientific">Olleya phage Harreka_1</name>
    <dbReference type="NCBI Taxonomy" id="2745673"/>
    <lineage>
        <taxon>Viruses</taxon>
        <taxon>Duplodnaviria</taxon>
        <taxon>Heunggongvirae</taxon>
        <taxon>Uroviricota</taxon>
        <taxon>Caudoviricetes</taxon>
        <taxon>Aggregaviridae</taxon>
        <taxon>Harrekavirus</taxon>
        <taxon>Harrekavirus harreka</taxon>
    </lineage>
</organism>
<proteinExistence type="predicted"/>
<dbReference type="EMBL" id="MT732457">
    <property type="protein sequence ID" value="QQV90460.1"/>
    <property type="molecule type" value="Genomic_DNA"/>
</dbReference>
<evidence type="ECO:0000313" key="2">
    <source>
        <dbReference type="EMBL" id="QQV90460.1"/>
    </source>
</evidence>
<accession>A0A8E5E8S9</accession>
<keyword evidence="1" id="KW-1133">Transmembrane helix</keyword>
<keyword evidence="1" id="KW-0472">Membrane</keyword>
<protein>
    <submittedName>
        <fullName evidence="2">Uncharacterized protein</fullName>
    </submittedName>
</protein>
<evidence type="ECO:0000256" key="1">
    <source>
        <dbReference type="SAM" id="Phobius"/>
    </source>
</evidence>
<keyword evidence="1" id="KW-0812">Transmembrane</keyword>
<keyword evidence="3" id="KW-1185">Reference proteome</keyword>
<gene>
    <name evidence="2" type="ORF">Harreka1_53</name>
</gene>
<reference evidence="2" key="1">
    <citation type="submission" date="2020-07" db="EMBL/GenBank/DDBJ databases">
        <title>Highly diverse flavobacterial phages as mortality factor during North Sea spring blooms.</title>
        <authorList>
            <person name="Bartlau N."/>
            <person name="Wichels A."/>
            <person name="Krohne G."/>
            <person name="Adriaenssens E.M."/>
            <person name="Heins A."/>
            <person name="Fuchs B.M."/>
            <person name="Amann R."/>
            <person name="Moraru C."/>
        </authorList>
    </citation>
    <scope>NUCLEOTIDE SEQUENCE</scope>
</reference>
<evidence type="ECO:0000313" key="3">
    <source>
        <dbReference type="Proteomes" id="UP000693706"/>
    </source>
</evidence>
<dbReference type="Proteomes" id="UP000693706">
    <property type="component" value="Segment"/>
</dbReference>